<reference evidence="2" key="2">
    <citation type="submission" date="2014-02" db="EMBL/GenBank/DDBJ databases">
        <title>Complete DNA sequence of /Kuraishia capsulata/ illustrates novel genomic features among budding yeasts (/Saccharomycotina/).</title>
        <authorList>
            <person name="Morales L."/>
            <person name="Noel B."/>
            <person name="Porcel B."/>
            <person name="Marcet-Houben M."/>
            <person name="Hullo M-F."/>
            <person name="Sacerdot C."/>
            <person name="Tekaia F."/>
            <person name="Leh-Louis V."/>
            <person name="Despons L."/>
            <person name="Khanna V."/>
            <person name="Aury J-M."/>
            <person name="Barbe V."/>
            <person name="Couloux A."/>
            <person name="Labadie K."/>
            <person name="Pelletier E."/>
            <person name="Souciet J-L."/>
            <person name="Boekhout T."/>
            <person name="Gabaldon T."/>
            <person name="Wincker P."/>
            <person name="Dujon B."/>
        </authorList>
    </citation>
    <scope>NUCLEOTIDE SEQUENCE</scope>
    <source>
        <strain evidence="2">CBS 1993</strain>
    </source>
</reference>
<sequence>MNSLGILLEEEDDSPTQLRLSPIISLLPPLPHDADSDSLDDTASAYSADISSHVRLSSLTPLAATSIANANAYSVPNSVTNSTQSSPAIRQPPHFQFPMTGAIQHRNSSISSQNSQPDDDRVFDRPEIPRHRSGFSLASFSSASSSMLNPQTSSAATNDGSPVITVTERFKDHVTLGDFWVSESSADFGESADMALTREQRSELADSFRTKRDDEQRGFDVALNRLTASGWCSDQDILELQRKKTLNAELWDERLARLETVSHRTNGAP</sequence>
<dbReference type="GeneID" id="34519292"/>
<evidence type="ECO:0000313" key="3">
    <source>
        <dbReference type="Proteomes" id="UP000019384"/>
    </source>
</evidence>
<proteinExistence type="predicted"/>
<accession>W6MIX0</accession>
<keyword evidence="3" id="KW-1185">Reference proteome</keyword>
<evidence type="ECO:0000313" key="2">
    <source>
        <dbReference type="EMBL" id="CDK25893.1"/>
    </source>
</evidence>
<feature type="compositionally biased region" description="Polar residues" evidence="1">
    <location>
        <begin position="106"/>
        <end position="116"/>
    </location>
</feature>
<dbReference type="Proteomes" id="UP000019384">
    <property type="component" value="Unassembled WGS sequence"/>
</dbReference>
<dbReference type="AlphaFoldDB" id="W6MIX0"/>
<feature type="region of interest" description="Disordered" evidence="1">
    <location>
        <begin position="106"/>
        <end position="127"/>
    </location>
</feature>
<dbReference type="EMBL" id="HG793126">
    <property type="protein sequence ID" value="CDK25893.1"/>
    <property type="molecule type" value="Genomic_DNA"/>
</dbReference>
<feature type="compositionally biased region" description="Basic and acidic residues" evidence="1">
    <location>
        <begin position="118"/>
        <end position="127"/>
    </location>
</feature>
<name>W6MIX0_9ASCO</name>
<gene>
    <name evidence="2" type="ORF">KUCA_T00001864001</name>
</gene>
<reference evidence="2" key="1">
    <citation type="submission" date="2013-12" db="EMBL/GenBank/DDBJ databases">
        <authorList>
            <person name="Genoscope - CEA"/>
        </authorList>
    </citation>
    <scope>NUCLEOTIDE SEQUENCE</scope>
    <source>
        <strain evidence="2">CBS 1993</strain>
    </source>
</reference>
<evidence type="ECO:0000256" key="1">
    <source>
        <dbReference type="SAM" id="MobiDB-lite"/>
    </source>
</evidence>
<dbReference type="RefSeq" id="XP_022457904.1">
    <property type="nucleotide sequence ID" value="XM_022604088.1"/>
</dbReference>
<organism evidence="2 3">
    <name type="scientific">Kuraishia capsulata CBS 1993</name>
    <dbReference type="NCBI Taxonomy" id="1382522"/>
    <lineage>
        <taxon>Eukaryota</taxon>
        <taxon>Fungi</taxon>
        <taxon>Dikarya</taxon>
        <taxon>Ascomycota</taxon>
        <taxon>Saccharomycotina</taxon>
        <taxon>Pichiomycetes</taxon>
        <taxon>Pichiales</taxon>
        <taxon>Pichiaceae</taxon>
        <taxon>Kuraishia</taxon>
    </lineage>
</organism>
<dbReference type="HOGENOM" id="CLU_1034637_0_0_1"/>
<protein>
    <submittedName>
        <fullName evidence="2">Uncharacterized protein</fullName>
    </submittedName>
</protein>